<sequence>MSPMEKLRLAIRIALWAAVVAAFVSFLALMERYEPQKPAAAGLAGAQSAAASKESLSRLGELANYGKAAETASLVLYAEPDTTNIAVKDVRTGAVWMSASDVPGEKLGGSQLLKDGAKAAFNATFADTARPLHEMIRTNSVTNAPKSAKEPIPGGIRFTYDYPAYGVGFAIEYTLERDRLNVTVPASSIREQGSVVLVSLEPLPNFGAAADSDEGYVVYPDGSGALTTFKPDHPVYTRPYSARVYGPDDGSNAGRGGEENAFMPVFGVKRNGVAFAAYMTEGEFDANVNFYPSGYGINLNRIAGEFTLRRSFSAAIRKDQNVPQVEKERSGATFRLQYAFLPPGKAGYADMAKAYRSYLLESGKLTGRIRPDAPLPLALDLFMGVEEERVLADRFVGSTGFAQAKQIVGRLQDAGVRAMSVVLRGWMEGGYGIVPDRLTASKELGGSPKLRELSAFARDNGHELFLSVNLLDARSGNPGFSEQKDTVKGPNRLPVQHDFGTRFLINAARADERFDAGSGTLFGYGAGIDFARLGETVANDYNEQARLNRSESAGRFAGLVGKARAATGKTAVRGANAYAWSIADRLSDVPLRASGYVYTDEEVPFMQIVLHGYVPYSDDIPHNLHYDRREHLLKWVEYGSMPYFELTWNAPETLRLTRYNRLFSSEFAQWEPDLVRLYKELQEKLGDVWSQPIDNHRKLAEGVYETTYASGVRTIVNYGKTAYRGGSVAVGPLGYEVVRGGEGG</sequence>
<comment type="caution">
    <text evidence="2">The sequence shown here is derived from an EMBL/GenBank/DDBJ whole genome shotgun (WGS) entry which is preliminary data.</text>
</comment>
<protein>
    <submittedName>
        <fullName evidence="2">Uncharacterized protein</fullName>
    </submittedName>
</protein>
<reference evidence="2 3" key="1">
    <citation type="submission" date="2019-05" db="EMBL/GenBank/DDBJ databases">
        <title>We sequenced the genome of Paenibacillus hemerocallicola KCTC 33185 for further insight into its adaptation and study the phylogeny of Paenibacillus.</title>
        <authorList>
            <person name="Narsing Rao M.P."/>
        </authorList>
    </citation>
    <scope>NUCLEOTIDE SEQUENCE [LARGE SCALE GENOMIC DNA]</scope>
    <source>
        <strain evidence="2 3">KCTC 33185</strain>
    </source>
</reference>
<dbReference type="InterPro" id="IPR043751">
    <property type="entry name" value="DUF5696"/>
</dbReference>
<name>A0A5C4T1C7_9BACL</name>
<evidence type="ECO:0000256" key="1">
    <source>
        <dbReference type="SAM" id="Phobius"/>
    </source>
</evidence>
<evidence type="ECO:0000313" key="3">
    <source>
        <dbReference type="Proteomes" id="UP000307943"/>
    </source>
</evidence>
<gene>
    <name evidence="2" type="ORF">FE784_33365</name>
</gene>
<keyword evidence="1" id="KW-0812">Transmembrane</keyword>
<evidence type="ECO:0000313" key="2">
    <source>
        <dbReference type="EMBL" id="TNJ61949.1"/>
    </source>
</evidence>
<organism evidence="2 3">
    <name type="scientific">Paenibacillus hemerocallicola</name>
    <dbReference type="NCBI Taxonomy" id="1172614"/>
    <lineage>
        <taxon>Bacteria</taxon>
        <taxon>Bacillati</taxon>
        <taxon>Bacillota</taxon>
        <taxon>Bacilli</taxon>
        <taxon>Bacillales</taxon>
        <taxon>Paenibacillaceae</taxon>
        <taxon>Paenibacillus</taxon>
    </lineage>
</organism>
<accession>A0A5C4T1C7</accession>
<dbReference type="EMBL" id="VDCQ01000069">
    <property type="protein sequence ID" value="TNJ61949.1"/>
    <property type="molecule type" value="Genomic_DNA"/>
</dbReference>
<feature type="transmembrane region" description="Helical" evidence="1">
    <location>
        <begin position="9"/>
        <end position="30"/>
    </location>
</feature>
<keyword evidence="1" id="KW-0472">Membrane</keyword>
<proteinExistence type="predicted"/>
<dbReference type="Proteomes" id="UP000307943">
    <property type="component" value="Unassembled WGS sequence"/>
</dbReference>
<dbReference type="Pfam" id="PF18952">
    <property type="entry name" value="DUF5696"/>
    <property type="match status" value="1"/>
</dbReference>
<dbReference type="AlphaFoldDB" id="A0A5C4T1C7"/>
<keyword evidence="3" id="KW-1185">Reference proteome</keyword>
<keyword evidence="1" id="KW-1133">Transmembrane helix</keyword>
<dbReference type="OrthoDB" id="9793135at2"/>